<dbReference type="Gene3D" id="3.40.50.300">
    <property type="entry name" value="P-loop containing nucleotide triphosphate hydrolases"/>
    <property type="match status" value="1"/>
</dbReference>
<keyword evidence="5 7" id="KW-0808">Transferase</keyword>
<gene>
    <name evidence="5 7" type="primary">coaE</name>
    <name evidence="7" type="ORF">PRI8871_01238</name>
</gene>
<evidence type="ECO:0000256" key="3">
    <source>
        <dbReference type="ARBA" id="ARBA00022840"/>
    </source>
</evidence>
<dbReference type="GO" id="GO:0015937">
    <property type="term" value="P:coenzyme A biosynthetic process"/>
    <property type="evidence" value="ECO:0007669"/>
    <property type="project" value="UniProtKB-UniRule"/>
</dbReference>
<proteinExistence type="inferred from homology"/>
<accession>A0A2R8ATP9</accession>
<dbReference type="GO" id="GO:0005524">
    <property type="term" value="F:ATP binding"/>
    <property type="evidence" value="ECO:0007669"/>
    <property type="project" value="UniProtKB-UniRule"/>
</dbReference>
<dbReference type="InterPro" id="IPR001977">
    <property type="entry name" value="Depp_CoAkinase"/>
</dbReference>
<dbReference type="HAMAP" id="MF_00376">
    <property type="entry name" value="Dephospho_CoA_kinase"/>
    <property type="match status" value="1"/>
</dbReference>
<dbReference type="Pfam" id="PF01121">
    <property type="entry name" value="CoaE"/>
    <property type="match status" value="1"/>
</dbReference>
<evidence type="ECO:0000313" key="7">
    <source>
        <dbReference type="EMBL" id="SPF79442.1"/>
    </source>
</evidence>
<comment type="function">
    <text evidence="5">Catalyzes the phosphorylation of the 3'-hydroxyl group of dephosphocoenzyme A to form coenzyme A.</text>
</comment>
<evidence type="ECO:0000256" key="5">
    <source>
        <dbReference type="HAMAP-Rule" id="MF_00376"/>
    </source>
</evidence>
<organism evidence="7 8">
    <name type="scientific">Pseudoprimorskyibacter insulae</name>
    <dbReference type="NCBI Taxonomy" id="1695997"/>
    <lineage>
        <taxon>Bacteria</taxon>
        <taxon>Pseudomonadati</taxon>
        <taxon>Pseudomonadota</taxon>
        <taxon>Alphaproteobacteria</taxon>
        <taxon>Rhodobacterales</taxon>
        <taxon>Paracoccaceae</taxon>
        <taxon>Pseudoprimorskyibacter</taxon>
    </lineage>
</organism>
<evidence type="ECO:0000256" key="4">
    <source>
        <dbReference type="ARBA" id="ARBA00022993"/>
    </source>
</evidence>
<reference evidence="8" key="1">
    <citation type="submission" date="2018-03" db="EMBL/GenBank/DDBJ databases">
        <authorList>
            <person name="Rodrigo-Torres L."/>
            <person name="Arahal R. D."/>
            <person name="Lucena T."/>
        </authorList>
    </citation>
    <scope>NUCLEOTIDE SEQUENCE [LARGE SCALE GENOMIC DNA]</scope>
    <source>
        <strain evidence="8">CECT 8871</strain>
    </source>
</reference>
<evidence type="ECO:0000256" key="6">
    <source>
        <dbReference type="NCBIfam" id="TIGR00152"/>
    </source>
</evidence>
<comment type="catalytic activity">
    <reaction evidence="5">
        <text>3'-dephospho-CoA + ATP = ADP + CoA + H(+)</text>
        <dbReference type="Rhea" id="RHEA:18245"/>
        <dbReference type="ChEBI" id="CHEBI:15378"/>
        <dbReference type="ChEBI" id="CHEBI:30616"/>
        <dbReference type="ChEBI" id="CHEBI:57287"/>
        <dbReference type="ChEBI" id="CHEBI:57328"/>
        <dbReference type="ChEBI" id="CHEBI:456216"/>
        <dbReference type="EC" id="2.7.1.24"/>
    </reaction>
</comment>
<dbReference type="AlphaFoldDB" id="A0A2R8ATP9"/>
<dbReference type="SUPFAM" id="SSF52540">
    <property type="entry name" value="P-loop containing nucleoside triphosphate hydrolases"/>
    <property type="match status" value="1"/>
</dbReference>
<evidence type="ECO:0000256" key="1">
    <source>
        <dbReference type="ARBA" id="ARBA00009018"/>
    </source>
</evidence>
<comment type="similarity">
    <text evidence="1 5">Belongs to the CoaE family.</text>
</comment>
<name>A0A2R8ATP9_9RHOB</name>
<dbReference type="PANTHER" id="PTHR10695:SF46">
    <property type="entry name" value="BIFUNCTIONAL COENZYME A SYNTHASE-RELATED"/>
    <property type="match status" value="1"/>
</dbReference>
<evidence type="ECO:0000313" key="8">
    <source>
        <dbReference type="Proteomes" id="UP000244904"/>
    </source>
</evidence>
<dbReference type="PROSITE" id="PS51257">
    <property type="entry name" value="PROKAR_LIPOPROTEIN"/>
    <property type="match status" value="1"/>
</dbReference>
<dbReference type="GO" id="GO:0004140">
    <property type="term" value="F:dephospho-CoA kinase activity"/>
    <property type="evidence" value="ECO:0007669"/>
    <property type="project" value="UniProtKB-UniRule"/>
</dbReference>
<keyword evidence="2 5" id="KW-0547">Nucleotide-binding</keyword>
<comment type="caution">
    <text evidence="5">Lacks conserved residue(s) required for the propagation of feature annotation.</text>
</comment>
<protein>
    <recommendedName>
        <fullName evidence="5 6">Dephospho-CoA kinase</fullName>
        <ecNumber evidence="5 6">2.7.1.24</ecNumber>
    </recommendedName>
    <alternativeName>
        <fullName evidence="5">Dephosphocoenzyme A kinase</fullName>
    </alternativeName>
</protein>
<keyword evidence="5 7" id="KW-0418">Kinase</keyword>
<dbReference type="InterPro" id="IPR027417">
    <property type="entry name" value="P-loop_NTPase"/>
</dbReference>
<dbReference type="GO" id="GO:0005737">
    <property type="term" value="C:cytoplasm"/>
    <property type="evidence" value="ECO:0007669"/>
    <property type="project" value="UniProtKB-SubCell"/>
</dbReference>
<comment type="subcellular location">
    <subcellularLocation>
        <location evidence="5">Cytoplasm</location>
    </subcellularLocation>
</comment>
<keyword evidence="3 5" id="KW-0067">ATP-binding</keyword>
<keyword evidence="8" id="KW-1185">Reference proteome</keyword>
<dbReference type="PANTHER" id="PTHR10695">
    <property type="entry name" value="DEPHOSPHO-COA KINASE-RELATED"/>
    <property type="match status" value="1"/>
</dbReference>
<dbReference type="NCBIfam" id="TIGR00152">
    <property type="entry name" value="dephospho-CoA kinase"/>
    <property type="match status" value="1"/>
</dbReference>
<dbReference type="Proteomes" id="UP000244904">
    <property type="component" value="Unassembled WGS sequence"/>
</dbReference>
<dbReference type="UniPathway" id="UPA00241">
    <property type="reaction ID" value="UER00356"/>
</dbReference>
<keyword evidence="4 5" id="KW-0173">Coenzyme A biosynthesis</keyword>
<evidence type="ECO:0000256" key="2">
    <source>
        <dbReference type="ARBA" id="ARBA00022741"/>
    </source>
</evidence>
<dbReference type="PROSITE" id="PS51219">
    <property type="entry name" value="DPCK"/>
    <property type="match status" value="1"/>
</dbReference>
<sequence>MGKSTTAAMFAAAGCAVWDADAAVHRLYAKGGAAVAPMAAAFPLAIRDDSVSRDALRTIIQADRTALPRIESIVHPLVRDDRAAFAAETKADIAVFDIPLLFETGSEGEFDAVACVFVGPDEQRSRVMARGTMSEAQFEQILAKQMPIEDKCARSDYIIPTDTLEGAQAAVQDVLSQIKGRV</sequence>
<dbReference type="EC" id="2.7.1.24" evidence="5 6"/>
<dbReference type="EMBL" id="OMOJ01000002">
    <property type="protein sequence ID" value="SPF79442.1"/>
    <property type="molecule type" value="Genomic_DNA"/>
</dbReference>
<keyword evidence="5" id="KW-0963">Cytoplasm</keyword>
<dbReference type="CDD" id="cd02022">
    <property type="entry name" value="DPCK"/>
    <property type="match status" value="1"/>
</dbReference>
<comment type="pathway">
    <text evidence="5">Cofactor biosynthesis; coenzyme A biosynthesis; CoA from (R)-pantothenate: step 5/5.</text>
</comment>